<dbReference type="InterPro" id="IPR015943">
    <property type="entry name" value="WD40/YVTN_repeat-like_dom_sf"/>
</dbReference>
<keyword evidence="5" id="KW-1185">Reference proteome</keyword>
<reference evidence="4 5" key="1">
    <citation type="journal article" date="2019" name="Sci. Rep.">
        <title>Comparative genomics of chytrid fungi reveal insights into the obligate biotrophic and pathogenic lifestyle of Synchytrium endobioticum.</title>
        <authorList>
            <person name="van de Vossenberg B.T.L.H."/>
            <person name="Warris S."/>
            <person name="Nguyen H.D.T."/>
            <person name="van Gent-Pelzer M.P.E."/>
            <person name="Joly D.L."/>
            <person name="van de Geest H.C."/>
            <person name="Bonants P.J.M."/>
            <person name="Smith D.S."/>
            <person name="Levesque C.A."/>
            <person name="van der Lee T.A.J."/>
        </authorList>
    </citation>
    <scope>NUCLEOTIDE SEQUENCE [LARGE SCALE GENOMIC DNA]</scope>
    <source>
        <strain evidence="4 5">JEL517</strain>
    </source>
</reference>
<sequence>MESRPTTKRSIRKGKQLWGNVRKALIPAHDEDDLFLMELATATQAVTIKVGLQQRQCLSVRKGLLTSTHHARIPRRHIEALLAQRMLQKPDNTSSRAAMSPSRPKAKEYGASFDDSDANRAIGSTAAQFSVVCIDESGLAHIWDSVSDTSSSRATVTQPITVSVTSVVLLSSLYMYATSSHESNVKFVNFVPTPYAVHEIIYNPTKDELITVGDHFITTWKIGRDKLAEKFEVRLTSTWTTSTGLPNSQWLGATFLDIRNQRLFAAVEAGYITYDLRNRRELIRMSSSLGTRQIRCLAYCETLDYTICGCSDGSIAFRDINTTLVETTQAHSRAVTGIVVYEADLLVISCSLDMTIKMHSLNSFEEVYSYQFGDPLMSLHFADDSQISVTTPDSLLVFEFNHFQKVWHNSRSAISHLVPAVGKPTRILARLNDGSVRIVAASSGDVLTSSLPSLDTDDVAALAHSNKLECMFVLLQNGSFWMFKTNVNPCVPTEIWSPVLDEDDKCCCFGLLEIEPSSDSVVSTNEPFVFLIAGSHDGRVLVLGKQGRIFSCNQVHGGPVVKCLAFPPKSQLESGLVLTSGEDCTIKLSRIRLQTGLLHPHLTISTNSVPRHISWYGDTLCFGGDDGALNMYSIRLNGARQIRGHNRSDDHADGITGLAGIEKLELFVSCGTDGSLRVWDAYNCLLRELQLDEPIRDLCILNKRGDLVVAVKERLDLMPYSSYLPPGYAKVAQSLAETEEKADPVLTFDEMANFGPPKRWTSSLDQQLPWSAEDANLLGEFSPLTVIDARNPVEKAVKVLSQATSVKELGICLSVLAKDPLLFPISRQPTVVQVSPLHAEEAILAAAAEQIISRANSSFQSWPSPQDLQPEEESAIAIPEPTTEHHHETHDPHNHLPIAPDGEVPNSRLLGLISEYCMLHNYAMCGRSRPPIQPSPVADKPSKTALTVAAPASSNSSSKNYRDRLKTLIAALPVQEGTFKKSGSEEMEPANDDRQLHLPAQRYRKSDLKFPPAMPIERPHRDDALKAALAFEWFPRHMVYAPRTSTAIATTVEPELIIQPSADGVLPAVLAGFEQMKTHAEKVQAIEFLDVLREKYHLQDSKPAVRALSRQLCTKLLGPLAHDAVQDNLAIMQKAMDFNSSGEGEVVTALVTQLGSSSAQIRTAAIQHLEALGLGKDTSDYLSKNVVQDMFKRAEAVARRKISIASPPVPTPIAQTPPSKTAGRHSTVVAPQPPPPPPPALNADEFEYASKNLAFDIQRMVTAAVSYIDDISGNGRSGSARPTTPSTEEVVHALQEHVKKIQAKKLADEQERLVREAAIRAQYEEEKRLRDAAEAARKALVAETAQRTGFGDRFTKVKSIDNFAHIKSQVKKERAQTFMIRQMQKQNTKAAPMERIQLSPFSNQNGNNRRPSTTFSFQSPAISSATSIQNLKPLSDSSLIVPNTRATTNAHTRQSRPNHRPATVDDYLRDLDVKLSTITTNSRSLVDMVGGADGTRKRYFIPDLTFPTERS</sequence>
<evidence type="ECO:0000256" key="2">
    <source>
        <dbReference type="SAM" id="Coils"/>
    </source>
</evidence>
<feature type="coiled-coil region" evidence="2">
    <location>
        <begin position="1306"/>
        <end position="1343"/>
    </location>
</feature>
<dbReference type="GeneID" id="42003381"/>
<dbReference type="EMBL" id="QEAO01000008">
    <property type="protein sequence ID" value="TPX35501.1"/>
    <property type="molecule type" value="Genomic_DNA"/>
</dbReference>
<dbReference type="InterPro" id="IPR036322">
    <property type="entry name" value="WD40_repeat_dom_sf"/>
</dbReference>
<proteinExistence type="predicted"/>
<protein>
    <submittedName>
        <fullName evidence="4">Uncharacterized protein</fullName>
    </submittedName>
</protein>
<evidence type="ECO:0000313" key="4">
    <source>
        <dbReference type="EMBL" id="TPX35501.1"/>
    </source>
</evidence>
<dbReference type="SUPFAM" id="SSF101908">
    <property type="entry name" value="Putative isomerase YbhE"/>
    <property type="match status" value="1"/>
</dbReference>
<dbReference type="PROSITE" id="PS50082">
    <property type="entry name" value="WD_REPEATS_2"/>
    <property type="match status" value="1"/>
</dbReference>
<dbReference type="PROSITE" id="PS50294">
    <property type="entry name" value="WD_REPEATS_REGION"/>
    <property type="match status" value="1"/>
</dbReference>
<dbReference type="OrthoDB" id="6262491at2759"/>
<keyword evidence="2" id="KW-0175">Coiled coil</keyword>
<dbReference type="SMART" id="SM00320">
    <property type="entry name" value="WD40"/>
    <property type="match status" value="6"/>
</dbReference>
<dbReference type="InterPro" id="IPR001680">
    <property type="entry name" value="WD40_rpt"/>
</dbReference>
<feature type="repeat" description="WD" evidence="1">
    <location>
        <begin position="648"/>
        <end position="680"/>
    </location>
</feature>
<feature type="region of interest" description="Disordered" evidence="3">
    <location>
        <begin position="1207"/>
        <end position="1237"/>
    </location>
</feature>
<gene>
    <name evidence="4" type="ORF">SmJEL517_g02156</name>
</gene>
<evidence type="ECO:0000256" key="3">
    <source>
        <dbReference type="SAM" id="MobiDB-lite"/>
    </source>
</evidence>
<dbReference type="SUPFAM" id="SSF50978">
    <property type="entry name" value="WD40 repeat-like"/>
    <property type="match status" value="1"/>
</dbReference>
<accession>A0A507C7M7</accession>
<evidence type="ECO:0000313" key="5">
    <source>
        <dbReference type="Proteomes" id="UP000319731"/>
    </source>
</evidence>
<dbReference type="Gene3D" id="2.130.10.10">
    <property type="entry name" value="YVTN repeat-like/Quinoprotein amine dehydrogenase"/>
    <property type="match status" value="2"/>
</dbReference>
<feature type="region of interest" description="Disordered" evidence="3">
    <location>
        <begin position="88"/>
        <end position="108"/>
    </location>
</feature>
<dbReference type="STRING" id="1806994.A0A507C7M7"/>
<comment type="caution">
    <text evidence="4">The sequence shown here is derived from an EMBL/GenBank/DDBJ whole genome shotgun (WGS) entry which is preliminary data.</text>
</comment>
<dbReference type="PANTHER" id="PTHR45532:SF1">
    <property type="entry name" value="WD REPEAT-CONTAINING PROTEIN 97"/>
    <property type="match status" value="1"/>
</dbReference>
<dbReference type="Pfam" id="PF00400">
    <property type="entry name" value="WD40"/>
    <property type="match status" value="2"/>
</dbReference>
<organism evidence="4 5">
    <name type="scientific">Synchytrium microbalum</name>
    <dbReference type="NCBI Taxonomy" id="1806994"/>
    <lineage>
        <taxon>Eukaryota</taxon>
        <taxon>Fungi</taxon>
        <taxon>Fungi incertae sedis</taxon>
        <taxon>Chytridiomycota</taxon>
        <taxon>Chytridiomycota incertae sedis</taxon>
        <taxon>Chytridiomycetes</taxon>
        <taxon>Synchytriales</taxon>
        <taxon>Synchytriaceae</taxon>
        <taxon>Synchytrium</taxon>
    </lineage>
</organism>
<dbReference type="RefSeq" id="XP_031025974.1">
    <property type="nucleotide sequence ID" value="XM_031168084.1"/>
</dbReference>
<dbReference type="Proteomes" id="UP000319731">
    <property type="component" value="Unassembled WGS sequence"/>
</dbReference>
<keyword evidence="1" id="KW-0853">WD repeat</keyword>
<name>A0A507C7M7_9FUNG</name>
<dbReference type="PANTHER" id="PTHR45532">
    <property type="entry name" value="WD REPEAT-CONTAINING PROTEIN 97"/>
    <property type="match status" value="1"/>
</dbReference>
<evidence type="ECO:0000256" key="1">
    <source>
        <dbReference type="PROSITE-ProRule" id="PRU00221"/>
    </source>
</evidence>